<protein>
    <recommendedName>
        <fullName evidence="11">Heat stress transcription factor</fullName>
    </recommendedName>
</protein>
<name>A0A9N7R5A6_STRHE</name>
<keyword evidence="5" id="KW-0346">Stress response</keyword>
<keyword evidence="16" id="KW-1185">Reference proteome</keyword>
<comment type="subcellular location">
    <subcellularLocation>
        <location evidence="1">Nucleus</location>
    </subcellularLocation>
</comment>
<evidence type="ECO:0000256" key="9">
    <source>
        <dbReference type="ARBA" id="ARBA00023242"/>
    </source>
</evidence>
<keyword evidence="3" id="KW-0597">Phosphoprotein</keyword>
<keyword evidence="13" id="KW-0175">Coiled coil</keyword>
<dbReference type="FunFam" id="1.10.10.10:FF:000057">
    <property type="entry name" value="Heat shock transcription factor 1"/>
    <property type="match status" value="1"/>
</dbReference>
<evidence type="ECO:0000256" key="10">
    <source>
        <dbReference type="ARBA" id="ARBA00055747"/>
    </source>
</evidence>
<feature type="coiled-coil region" evidence="13">
    <location>
        <begin position="185"/>
        <end position="212"/>
    </location>
</feature>
<dbReference type="EMBL" id="CACSLK010012206">
    <property type="protein sequence ID" value="CAA0814257.1"/>
    <property type="molecule type" value="Genomic_DNA"/>
</dbReference>
<dbReference type="Proteomes" id="UP001153555">
    <property type="component" value="Unassembled WGS sequence"/>
</dbReference>
<dbReference type="GO" id="GO:0000978">
    <property type="term" value="F:RNA polymerase II cis-regulatory region sequence-specific DNA binding"/>
    <property type="evidence" value="ECO:0007669"/>
    <property type="project" value="TreeGrafter"/>
</dbReference>
<dbReference type="InterPro" id="IPR036388">
    <property type="entry name" value="WH-like_DNA-bd_sf"/>
</dbReference>
<evidence type="ECO:0000256" key="11">
    <source>
        <dbReference type="ARBA" id="ARBA00081483"/>
    </source>
</evidence>
<dbReference type="GO" id="GO:0003700">
    <property type="term" value="F:DNA-binding transcription factor activity"/>
    <property type="evidence" value="ECO:0007669"/>
    <property type="project" value="InterPro"/>
</dbReference>
<evidence type="ECO:0000259" key="14">
    <source>
        <dbReference type="PROSITE" id="PS00434"/>
    </source>
</evidence>
<evidence type="ECO:0000256" key="8">
    <source>
        <dbReference type="ARBA" id="ARBA00023163"/>
    </source>
</evidence>
<evidence type="ECO:0000256" key="6">
    <source>
        <dbReference type="ARBA" id="ARBA00023125"/>
    </source>
</evidence>
<dbReference type="PROSITE" id="PS00434">
    <property type="entry name" value="HSF_DOMAIN"/>
    <property type="match status" value="1"/>
</dbReference>
<comment type="caution">
    <text evidence="15">The sequence shown here is derived from an EMBL/GenBank/DDBJ whole genome shotgun (WGS) entry which is preliminary data.</text>
</comment>
<keyword evidence="4" id="KW-0805">Transcription regulation</keyword>
<evidence type="ECO:0000256" key="3">
    <source>
        <dbReference type="ARBA" id="ARBA00022553"/>
    </source>
</evidence>
<dbReference type="Pfam" id="PF00447">
    <property type="entry name" value="HSF_DNA-bind"/>
    <property type="match status" value="1"/>
</dbReference>
<dbReference type="GO" id="GO:0034605">
    <property type="term" value="P:cellular response to heat"/>
    <property type="evidence" value="ECO:0007669"/>
    <property type="project" value="TreeGrafter"/>
</dbReference>
<keyword evidence="6" id="KW-0238">DNA-binding</keyword>
<sequence>MAENESKLEANNGAKLTVANDSRDELALLTVKDEPFVDLCEDDDGPRGCAGGGDAWLPEPIEGLREIGPPPFLRKTYEMVDDPSTDSIISWGRAKASFVVWDPHRFSSELLPKYFKHRNFSSFVRQLNTYRFKKINSDIWEFANEGFQRGKKHMLKHITRRTPKPNSRATQQIATTLESQPDPFHHKVQAEFENLKAEQNTLKTEVMKLRRKQENTEHYLAAIKERLYISEKKQKNMALFLMKFLKSPVFVQHLTKRIENIAAIRDEGILKKRRLVCGDEIANLGCDSDDKALFCSNESNGDHGDESTCDGCSENFVMWEKLMEDDMVYELDGVATEQKSDIMFELDELISSKNVECGGVQMGGLAELDGCLASMA</sequence>
<dbReference type="AlphaFoldDB" id="A0A9N7R5A6"/>
<dbReference type="PRINTS" id="PR00056">
    <property type="entry name" value="HSFDOMAIN"/>
</dbReference>
<keyword evidence="9" id="KW-0539">Nucleus</keyword>
<dbReference type="InterPro" id="IPR036390">
    <property type="entry name" value="WH_DNA-bd_sf"/>
</dbReference>
<evidence type="ECO:0000256" key="7">
    <source>
        <dbReference type="ARBA" id="ARBA00023159"/>
    </source>
</evidence>
<evidence type="ECO:0000313" key="15">
    <source>
        <dbReference type="EMBL" id="CAA0814257.1"/>
    </source>
</evidence>
<comment type="function">
    <text evidence="10">DNA-binding protein that specifically binds heat shock promoter elements (HSE) and activates transcription.</text>
</comment>
<dbReference type="Gene3D" id="1.10.10.10">
    <property type="entry name" value="Winged helix-like DNA-binding domain superfamily/Winged helix DNA-binding domain"/>
    <property type="match status" value="1"/>
</dbReference>
<evidence type="ECO:0000256" key="2">
    <source>
        <dbReference type="ARBA" id="ARBA00006403"/>
    </source>
</evidence>
<evidence type="ECO:0000256" key="1">
    <source>
        <dbReference type="ARBA" id="ARBA00004123"/>
    </source>
</evidence>
<organism evidence="15 16">
    <name type="scientific">Striga hermonthica</name>
    <name type="common">Purple witchweed</name>
    <name type="synonym">Buchnera hermonthica</name>
    <dbReference type="NCBI Taxonomy" id="68872"/>
    <lineage>
        <taxon>Eukaryota</taxon>
        <taxon>Viridiplantae</taxon>
        <taxon>Streptophyta</taxon>
        <taxon>Embryophyta</taxon>
        <taxon>Tracheophyta</taxon>
        <taxon>Spermatophyta</taxon>
        <taxon>Magnoliopsida</taxon>
        <taxon>eudicotyledons</taxon>
        <taxon>Gunneridae</taxon>
        <taxon>Pentapetalae</taxon>
        <taxon>asterids</taxon>
        <taxon>lamiids</taxon>
        <taxon>Lamiales</taxon>
        <taxon>Orobanchaceae</taxon>
        <taxon>Buchnereae</taxon>
        <taxon>Striga</taxon>
    </lineage>
</organism>
<evidence type="ECO:0000256" key="13">
    <source>
        <dbReference type="SAM" id="Coils"/>
    </source>
</evidence>
<evidence type="ECO:0000256" key="12">
    <source>
        <dbReference type="RuleBase" id="RU004020"/>
    </source>
</evidence>
<dbReference type="GO" id="GO:0006357">
    <property type="term" value="P:regulation of transcription by RNA polymerase II"/>
    <property type="evidence" value="ECO:0007669"/>
    <property type="project" value="TreeGrafter"/>
</dbReference>
<reference evidence="15" key="1">
    <citation type="submission" date="2019-12" db="EMBL/GenBank/DDBJ databases">
        <authorList>
            <person name="Scholes J."/>
        </authorList>
    </citation>
    <scope>NUCLEOTIDE SEQUENCE</scope>
</reference>
<dbReference type="PANTHER" id="PTHR10015">
    <property type="entry name" value="HEAT SHOCK TRANSCRIPTION FACTOR"/>
    <property type="match status" value="1"/>
</dbReference>
<dbReference type="GO" id="GO:0005634">
    <property type="term" value="C:nucleus"/>
    <property type="evidence" value="ECO:0007669"/>
    <property type="project" value="UniProtKB-SubCell"/>
</dbReference>
<proteinExistence type="inferred from homology"/>
<dbReference type="OrthoDB" id="60033at2759"/>
<accession>A0A9N7R5A6</accession>
<dbReference type="SMART" id="SM00415">
    <property type="entry name" value="HSF"/>
    <property type="match status" value="1"/>
</dbReference>
<dbReference type="InterPro" id="IPR000232">
    <property type="entry name" value="HSF_DNA-bd"/>
</dbReference>
<evidence type="ECO:0000313" key="16">
    <source>
        <dbReference type="Proteomes" id="UP001153555"/>
    </source>
</evidence>
<keyword evidence="8" id="KW-0804">Transcription</keyword>
<dbReference type="PANTHER" id="PTHR10015:SF448">
    <property type="entry name" value="HEAT STRESS TRANSCRIPTION FACTOR A-7A-LIKE"/>
    <property type="match status" value="1"/>
</dbReference>
<gene>
    <name evidence="15" type="ORF">SHERM_14558</name>
</gene>
<evidence type="ECO:0000256" key="5">
    <source>
        <dbReference type="ARBA" id="ARBA00023016"/>
    </source>
</evidence>
<feature type="domain" description="HSF-type DNA-binding" evidence="14">
    <location>
        <begin position="111"/>
        <end position="135"/>
    </location>
</feature>
<dbReference type="SUPFAM" id="SSF46785">
    <property type="entry name" value="Winged helix' DNA-binding domain"/>
    <property type="match status" value="1"/>
</dbReference>
<keyword evidence="7" id="KW-0010">Activator</keyword>
<evidence type="ECO:0000256" key="4">
    <source>
        <dbReference type="ARBA" id="ARBA00023015"/>
    </source>
</evidence>
<comment type="similarity">
    <text evidence="2 12">Belongs to the HSF family.</text>
</comment>